<evidence type="ECO:0000256" key="1">
    <source>
        <dbReference type="ARBA" id="ARBA00022658"/>
    </source>
</evidence>
<dbReference type="InterPro" id="IPR058923">
    <property type="entry name" value="RCC1-like_dom"/>
</dbReference>
<dbReference type="PANTHER" id="PTHR45982">
    <property type="entry name" value="REGULATOR OF CHROMOSOME CONDENSATION"/>
    <property type="match status" value="1"/>
</dbReference>
<dbReference type="Pfam" id="PF25390">
    <property type="entry name" value="WD40_RLD"/>
    <property type="match status" value="1"/>
</dbReference>
<sequence length="686" mass="73957">MEPQKNRFTPAPVKNLSGVKAIATNSFTSLAVKNDGTVWIWAWSKEDGSRCSIPCQVEGLTDVVDVAAGSLNLYALRSDGTVWSWEDIGKTKTPVQVKGLTDVRAISAGSLHALALKRDGTVWAWGKNINGELGDGTKEDRDTPVQVANLTDVVAIAAGRYNSLALKADGSVWAWGKIKTEREERFPVKISGLTDVTMIASDGAGFLALTRNGEVWKWIFNDAGYDGVFFNADQELVKIPGPGGEGVLKNVKYVAANGLVFMAIAEIPKEDYVKRKENERDLNNSINGNKYKRQAGSIVAWGSNSKGQLGNGEKNTDSKVMVQINDLNDVVEVAAGEGHSLALKSDGTVWAWGNNHHGELGDGTGKEKLVPMEVPGLTDVVSIAAGRWHSLALRSDGTVWAWGYGGFGQLGDGKTHPYWSQYTPVMVSGLTDVIKVAAGADHSLALKSDGTVWAWGYNFYGQLGDGTNQNREVPVQVKGLADVVAIAAGKHFSLALKSDGTVWIWGMHEDYWGGLWKLGENSWVSANEHDCPKAYQVIKKDNYLLPTKVNDLNNVVAIAAGSTHVLALLSDGTIRAWGENSQGEVGDGTFKRQSTPVPVKKPTGEGMLSDVISIFAGGGDYSPVSFAVLKDGSIWTWGSDYQDQNFSFTRRNNLPTVIGKKSIESKLNHIISLSVGDGHVLAIVQR</sequence>
<protein>
    <submittedName>
        <fullName evidence="5">BNR repeat domain protein</fullName>
    </submittedName>
</protein>
<dbReference type="InterPro" id="IPR009091">
    <property type="entry name" value="RCC1/BLIP-II"/>
</dbReference>
<dbReference type="Gene3D" id="2.130.10.30">
    <property type="entry name" value="Regulator of chromosome condensation 1/beta-lactamase-inhibitor protein II"/>
    <property type="match status" value="4"/>
</dbReference>
<gene>
    <name evidence="5" type="ORF">HSCHL_1342</name>
</gene>
<evidence type="ECO:0000256" key="3">
    <source>
        <dbReference type="SAM" id="MobiDB-lite"/>
    </source>
</evidence>
<dbReference type="EMBL" id="PEBV01000045">
    <property type="protein sequence ID" value="PTQ51371.1"/>
    <property type="molecule type" value="Genomic_DNA"/>
</dbReference>
<dbReference type="PRINTS" id="PR00633">
    <property type="entry name" value="RCCNDNSATION"/>
</dbReference>
<name>A0A2T5G5A3_HYDSH</name>
<evidence type="ECO:0000259" key="4">
    <source>
        <dbReference type="Pfam" id="PF25390"/>
    </source>
</evidence>
<evidence type="ECO:0000313" key="5">
    <source>
        <dbReference type="EMBL" id="PTQ51371.1"/>
    </source>
</evidence>
<dbReference type="PANTHER" id="PTHR45982:SF1">
    <property type="entry name" value="REGULATOR OF CHROMOSOME CONDENSATION"/>
    <property type="match status" value="1"/>
</dbReference>
<reference evidence="5 6" key="1">
    <citation type="submission" date="2017-08" db="EMBL/GenBank/DDBJ databases">
        <title>Burning lignite coal seam in the remote Altai Mountains harbors a hydrogen-driven thermophilic microbial community.</title>
        <authorList>
            <person name="Kadnikov V.V."/>
            <person name="Mardanov A.V."/>
            <person name="Ivasenko D."/>
            <person name="Beletsky A.V."/>
            <person name="Karnachuk O.V."/>
            <person name="Ravin N.V."/>
        </authorList>
    </citation>
    <scope>NUCLEOTIDE SEQUENCE [LARGE SCALE GENOMIC DNA]</scope>
    <source>
        <strain evidence="5">AL33</strain>
    </source>
</reference>
<comment type="caution">
    <text evidence="5">The sequence shown here is derived from an EMBL/GenBank/DDBJ whole genome shotgun (WGS) entry which is preliminary data.</text>
</comment>
<dbReference type="Proteomes" id="UP000244180">
    <property type="component" value="Unassembled WGS sequence"/>
</dbReference>
<accession>A0A2T5G5A3</accession>
<dbReference type="InterPro" id="IPR051553">
    <property type="entry name" value="Ran_GTPase-activating"/>
</dbReference>
<dbReference type="SUPFAM" id="SSF50985">
    <property type="entry name" value="RCC1/BLIP-II"/>
    <property type="match status" value="2"/>
</dbReference>
<dbReference type="PROSITE" id="PS50012">
    <property type="entry name" value="RCC1_3"/>
    <property type="match status" value="8"/>
</dbReference>
<feature type="domain" description="RCC1-like" evidence="4">
    <location>
        <begin position="295"/>
        <end position="619"/>
    </location>
</feature>
<keyword evidence="2" id="KW-0677">Repeat</keyword>
<dbReference type="GO" id="GO:0005737">
    <property type="term" value="C:cytoplasm"/>
    <property type="evidence" value="ECO:0007669"/>
    <property type="project" value="TreeGrafter"/>
</dbReference>
<dbReference type="InterPro" id="IPR000408">
    <property type="entry name" value="Reg_chr_condens"/>
</dbReference>
<dbReference type="Pfam" id="PF00415">
    <property type="entry name" value="RCC1"/>
    <property type="match status" value="1"/>
</dbReference>
<dbReference type="PROSITE" id="PS00626">
    <property type="entry name" value="RCC1_2"/>
    <property type="match status" value="4"/>
</dbReference>
<keyword evidence="1" id="KW-0344">Guanine-nucleotide releasing factor</keyword>
<feature type="region of interest" description="Disordered" evidence="3">
    <location>
        <begin position="583"/>
        <end position="602"/>
    </location>
</feature>
<dbReference type="AlphaFoldDB" id="A0A2T5G5A3"/>
<organism evidence="5 6">
    <name type="scientific">Hydrogenibacillus schlegelii</name>
    <name type="common">Bacillus schlegelii</name>
    <dbReference type="NCBI Taxonomy" id="1484"/>
    <lineage>
        <taxon>Bacteria</taxon>
        <taxon>Bacillati</taxon>
        <taxon>Bacillota</taxon>
        <taxon>Bacilli</taxon>
        <taxon>Bacillales</taxon>
        <taxon>Bacillales Family X. Incertae Sedis</taxon>
        <taxon>Hydrogenibacillus</taxon>
    </lineage>
</organism>
<evidence type="ECO:0000313" key="6">
    <source>
        <dbReference type="Proteomes" id="UP000244180"/>
    </source>
</evidence>
<evidence type="ECO:0000256" key="2">
    <source>
        <dbReference type="ARBA" id="ARBA00022737"/>
    </source>
</evidence>
<proteinExistence type="predicted"/>
<dbReference type="GO" id="GO:0005085">
    <property type="term" value="F:guanyl-nucleotide exchange factor activity"/>
    <property type="evidence" value="ECO:0007669"/>
    <property type="project" value="TreeGrafter"/>
</dbReference>